<name>A0A3S2TTB4_9BACI</name>
<dbReference type="RefSeq" id="WP_127739266.1">
    <property type="nucleotide sequence ID" value="NZ_CP196003.1"/>
</dbReference>
<dbReference type="AlphaFoldDB" id="A0A3S2TTB4"/>
<accession>A0A3S2TTB4</accession>
<gene>
    <name evidence="1" type="ORF">EM808_16255</name>
</gene>
<protein>
    <submittedName>
        <fullName evidence="1">Uncharacterized protein</fullName>
    </submittedName>
</protein>
<comment type="caution">
    <text evidence="1">The sequence shown here is derived from an EMBL/GenBank/DDBJ whole genome shotgun (WGS) entry which is preliminary data.</text>
</comment>
<keyword evidence="2" id="KW-1185">Reference proteome</keyword>
<evidence type="ECO:0000313" key="1">
    <source>
        <dbReference type="EMBL" id="RVT60794.1"/>
    </source>
</evidence>
<organism evidence="1 2">
    <name type="scientific">Niallia taxi</name>
    <dbReference type="NCBI Taxonomy" id="2499688"/>
    <lineage>
        <taxon>Bacteria</taxon>
        <taxon>Bacillati</taxon>
        <taxon>Bacillota</taxon>
        <taxon>Bacilli</taxon>
        <taxon>Bacillales</taxon>
        <taxon>Bacillaceae</taxon>
        <taxon>Niallia</taxon>
    </lineage>
</organism>
<sequence length="103" mass="11718">MLTERSCTNKSKYEEIVHTEDSLAFPVVKWNNQIYRITNINVDTIKEKIGEIQHSSTEEMMNTPDNYSSYFKKGTTLWAIKGVKISNAIAIKGGDNYIKAIAE</sequence>
<dbReference type="Proteomes" id="UP000288024">
    <property type="component" value="Unassembled WGS sequence"/>
</dbReference>
<proteinExistence type="predicted"/>
<dbReference type="EMBL" id="RZTZ01000006">
    <property type="protein sequence ID" value="RVT60794.1"/>
    <property type="molecule type" value="Genomic_DNA"/>
</dbReference>
<reference evidence="1 2" key="1">
    <citation type="submission" date="2019-01" db="EMBL/GenBank/DDBJ databases">
        <title>Bacillus sp. M5HDSG1-1, whole genome shotgun sequence.</title>
        <authorList>
            <person name="Tuo L."/>
        </authorList>
    </citation>
    <scope>NUCLEOTIDE SEQUENCE [LARGE SCALE GENOMIC DNA]</scope>
    <source>
        <strain evidence="1 2">M5HDSG1-1</strain>
    </source>
</reference>
<evidence type="ECO:0000313" key="2">
    <source>
        <dbReference type="Proteomes" id="UP000288024"/>
    </source>
</evidence>